<feature type="transmembrane region" description="Helical" evidence="1">
    <location>
        <begin position="41"/>
        <end position="62"/>
    </location>
</feature>
<keyword evidence="1" id="KW-1133">Transmembrane helix</keyword>
<protein>
    <submittedName>
        <fullName evidence="2">Uncharacterized protein</fullName>
    </submittedName>
</protein>
<organism evidence="2 3">
    <name type="scientific">Streptomyces yanii</name>
    <dbReference type="NCBI Taxonomy" id="78510"/>
    <lineage>
        <taxon>Bacteria</taxon>
        <taxon>Bacillati</taxon>
        <taxon>Actinomycetota</taxon>
        <taxon>Actinomycetes</taxon>
        <taxon>Kitasatosporales</taxon>
        <taxon>Streptomycetaceae</taxon>
        <taxon>Streptomyces</taxon>
    </lineage>
</organism>
<reference evidence="2 3" key="1">
    <citation type="submission" date="2024-09" db="EMBL/GenBank/DDBJ databases">
        <authorList>
            <person name="Sun Q."/>
            <person name="Mori K."/>
        </authorList>
    </citation>
    <scope>NUCLEOTIDE SEQUENCE [LARGE SCALE GENOMIC DNA]</scope>
    <source>
        <strain evidence="2 3">JCM 3331</strain>
    </source>
</reference>
<proteinExistence type="predicted"/>
<comment type="caution">
    <text evidence="2">The sequence shown here is derived from an EMBL/GenBank/DDBJ whole genome shotgun (WGS) entry which is preliminary data.</text>
</comment>
<name>A0ABV5RNH3_9ACTN</name>
<keyword evidence="1" id="KW-0472">Membrane</keyword>
<dbReference type="Proteomes" id="UP001589710">
    <property type="component" value="Unassembled WGS sequence"/>
</dbReference>
<keyword evidence="1" id="KW-0812">Transmembrane</keyword>
<evidence type="ECO:0000313" key="2">
    <source>
        <dbReference type="EMBL" id="MFB9579348.1"/>
    </source>
</evidence>
<dbReference type="EMBL" id="JBHMCG010000222">
    <property type="protein sequence ID" value="MFB9579348.1"/>
    <property type="molecule type" value="Genomic_DNA"/>
</dbReference>
<evidence type="ECO:0000313" key="3">
    <source>
        <dbReference type="Proteomes" id="UP001589710"/>
    </source>
</evidence>
<evidence type="ECO:0000256" key="1">
    <source>
        <dbReference type="SAM" id="Phobius"/>
    </source>
</evidence>
<sequence>MESGPAVFAGTTFALFGTALLVWTGACVVHRAPVAYRVRPVLSATLATLFGVLFLVLGVGCFTRI</sequence>
<accession>A0ABV5RNH3</accession>
<dbReference type="RefSeq" id="WP_345517433.1">
    <property type="nucleotide sequence ID" value="NZ_BAAAXD010000045.1"/>
</dbReference>
<keyword evidence="3" id="KW-1185">Reference proteome</keyword>
<gene>
    <name evidence="2" type="ORF">ACFFTL_45670</name>
</gene>